<reference evidence="3" key="1">
    <citation type="submission" date="2018-02" db="EMBL/GenBank/DDBJ databases">
        <authorList>
            <person name="Hausmann B."/>
        </authorList>
    </citation>
    <scope>NUCLEOTIDE SEQUENCE [LARGE SCALE GENOMIC DNA]</scope>
    <source>
        <strain evidence="3">Peat soil MAG SbA5</strain>
    </source>
</reference>
<evidence type="ECO:0000256" key="1">
    <source>
        <dbReference type="SAM" id="Phobius"/>
    </source>
</evidence>
<dbReference type="EMBL" id="OKRB01000086">
    <property type="protein sequence ID" value="SPE20824.1"/>
    <property type="molecule type" value="Genomic_DNA"/>
</dbReference>
<dbReference type="AlphaFoldDB" id="A0A2N9LCP5"/>
<protein>
    <submittedName>
        <fullName evidence="2">Uncharacterized protein</fullName>
    </submittedName>
</protein>
<evidence type="ECO:0000313" key="3">
    <source>
        <dbReference type="Proteomes" id="UP000239735"/>
    </source>
</evidence>
<sequence length="106" mass="11928">MKILRTVTRRGDTVRIAGYFTVLSPNRWFAASKLPEGYRFLDGQPKETTAQVAAELAAVDRSHSQETTAPQIMIPSAQNHHLMRLALSALAAIAITFFMLWWIERA</sequence>
<gene>
    <name evidence="2" type="ORF">SBA5_30029</name>
</gene>
<dbReference type="OrthoDB" id="10003207at2"/>
<evidence type="ECO:0000313" key="2">
    <source>
        <dbReference type="EMBL" id="SPE20824.1"/>
    </source>
</evidence>
<name>A0A2N9LCP5_9BACT</name>
<organism evidence="2 3">
    <name type="scientific">Candidatus Sulfuritelmatomonas gaucii</name>
    <dbReference type="NCBI Taxonomy" id="2043161"/>
    <lineage>
        <taxon>Bacteria</taxon>
        <taxon>Pseudomonadati</taxon>
        <taxon>Acidobacteriota</taxon>
        <taxon>Terriglobia</taxon>
        <taxon>Terriglobales</taxon>
        <taxon>Acidobacteriaceae</taxon>
        <taxon>Candidatus Sulfuritelmatomonas</taxon>
    </lineage>
</organism>
<dbReference type="Proteomes" id="UP000239735">
    <property type="component" value="Unassembled WGS sequence"/>
</dbReference>
<keyword evidence="1" id="KW-1133">Transmembrane helix</keyword>
<feature type="transmembrane region" description="Helical" evidence="1">
    <location>
        <begin position="82"/>
        <end position="103"/>
    </location>
</feature>
<keyword evidence="1" id="KW-0472">Membrane</keyword>
<accession>A0A2N9LCP5</accession>
<proteinExistence type="predicted"/>
<keyword evidence="1" id="KW-0812">Transmembrane</keyword>